<dbReference type="Pfam" id="PF03374">
    <property type="entry name" value="ANT"/>
    <property type="match status" value="1"/>
</dbReference>
<dbReference type="RefSeq" id="WP_242338298.1">
    <property type="nucleotide sequence ID" value="NZ_CP071872.1"/>
</dbReference>
<protein>
    <submittedName>
        <fullName evidence="2">Phage antirepressor KilAC domain-containing protein</fullName>
    </submittedName>
</protein>
<keyword evidence="3" id="KW-1185">Reference proteome</keyword>
<gene>
    <name evidence="2" type="ORF">J4032_35225</name>
</gene>
<proteinExistence type="predicted"/>
<evidence type="ECO:0000313" key="2">
    <source>
        <dbReference type="EMBL" id="UNM16022.1"/>
    </source>
</evidence>
<name>A0ABY3WTN7_9ACTN</name>
<evidence type="ECO:0000313" key="3">
    <source>
        <dbReference type="Proteomes" id="UP000828924"/>
    </source>
</evidence>
<dbReference type="InterPro" id="IPR005039">
    <property type="entry name" value="Ant_C"/>
</dbReference>
<accession>A0ABY3WTN7</accession>
<reference evidence="2 3" key="1">
    <citation type="submission" date="2021-03" db="EMBL/GenBank/DDBJ databases">
        <title>Complete genome of Streptomyces formicae strain 1H-GS9 (DSM 100524).</title>
        <authorList>
            <person name="Atanasov K.E."/>
            <person name="Altabella T."/>
            <person name="Ferrer A."/>
        </authorList>
    </citation>
    <scope>NUCLEOTIDE SEQUENCE [LARGE SCALE GENOMIC DNA]</scope>
    <source>
        <strain evidence="2 3">1H-GS9</strain>
    </source>
</reference>
<sequence length="152" mass="16499">MKTREAELTRASAPDVSSPEGVLALAEQYVAAARELVTSKKELSIAAPKAGKWDAFCNADGLIDLTAAAKAFTKVTGGTGRTKFMERLRQGDIRFLQVQNPRIPYEVHIKKGRAEVKFVPAGFKMVEQTFLTTKGMDWLADKLGMGDALPAA</sequence>
<evidence type="ECO:0000259" key="1">
    <source>
        <dbReference type="Pfam" id="PF03374"/>
    </source>
</evidence>
<dbReference type="EMBL" id="CP071872">
    <property type="protein sequence ID" value="UNM16022.1"/>
    <property type="molecule type" value="Genomic_DNA"/>
</dbReference>
<dbReference type="Proteomes" id="UP000828924">
    <property type="component" value="Chromosome"/>
</dbReference>
<organism evidence="2 3">
    <name type="scientific">Streptomyces formicae</name>
    <dbReference type="NCBI Taxonomy" id="1616117"/>
    <lineage>
        <taxon>Bacteria</taxon>
        <taxon>Bacillati</taxon>
        <taxon>Actinomycetota</taxon>
        <taxon>Actinomycetes</taxon>
        <taxon>Kitasatosporales</taxon>
        <taxon>Streptomycetaceae</taxon>
        <taxon>Streptomyces</taxon>
    </lineage>
</organism>
<feature type="domain" description="Antirepressor protein C-terminal" evidence="1">
    <location>
        <begin position="41"/>
        <end position="143"/>
    </location>
</feature>